<reference evidence="1 2" key="1">
    <citation type="submission" date="2019-01" db="EMBL/GenBank/DDBJ databases">
        <authorList>
            <consortium name="Pathogen Informatics"/>
        </authorList>
    </citation>
    <scope>NUCLEOTIDE SEQUENCE [LARGE SCALE GENOMIC DNA]</scope>
    <source>
        <strain evidence="1 2">NCTC10194</strain>
    </source>
</reference>
<organism evidence="1 2">
    <name type="scientific">Mycoplasmopsis glycophila</name>
    <dbReference type="NCBI Taxonomy" id="171285"/>
    <lineage>
        <taxon>Bacteria</taxon>
        <taxon>Bacillati</taxon>
        <taxon>Mycoplasmatota</taxon>
        <taxon>Mycoplasmoidales</taxon>
        <taxon>Metamycoplasmataceae</taxon>
        <taxon>Mycoplasmopsis</taxon>
    </lineage>
</organism>
<protein>
    <recommendedName>
        <fullName evidence="3">Restriction endonuclease</fullName>
    </recommendedName>
</protein>
<dbReference type="AlphaFoldDB" id="A0A449AU77"/>
<name>A0A449AU77_9BACT</name>
<evidence type="ECO:0000313" key="1">
    <source>
        <dbReference type="EMBL" id="VEU70079.1"/>
    </source>
</evidence>
<keyword evidence="2" id="KW-1185">Reference proteome</keyword>
<dbReference type="REBASE" id="298169">
    <property type="entry name" value="Mgl10194ORF75P"/>
</dbReference>
<gene>
    <name evidence="1" type="ORF">NCTC10194_00074</name>
</gene>
<accession>A0A449AU77</accession>
<proteinExistence type="predicted"/>
<evidence type="ECO:0000313" key="2">
    <source>
        <dbReference type="Proteomes" id="UP000290815"/>
    </source>
</evidence>
<dbReference type="Proteomes" id="UP000290815">
    <property type="component" value="Chromosome"/>
</dbReference>
<dbReference type="KEGG" id="mgly:NCTC10194_00074"/>
<dbReference type="EMBL" id="LR215024">
    <property type="protein sequence ID" value="VEU70079.1"/>
    <property type="molecule type" value="Genomic_DNA"/>
</dbReference>
<sequence>MKYTLKDYDLVLKELIEELKKDGINLTKHNNDGRINSIYNEEEVIKEILRIYKNIPIFKEKALSIEKQPRPRWWYDILIKDNQNNFYCPINIKISDFSNSASDNISSKEGLYFSLTGTSNETIINWSKYFQSLSENIKETNTDYFFIVFNKNDRRDIIFNSMRRLKKLTPNGNNLPFQCKWIENREIETRTFQEAKEFLINNLYKSIKKRAQIKEEFETVFINLDEST</sequence>
<dbReference type="RefSeq" id="WP_027333684.1">
    <property type="nucleotide sequence ID" value="NZ_LR215024.1"/>
</dbReference>
<evidence type="ECO:0008006" key="3">
    <source>
        <dbReference type="Google" id="ProtNLM"/>
    </source>
</evidence>